<dbReference type="RefSeq" id="WP_149838000.1">
    <property type="nucleotide sequence ID" value="NZ_VUOC01000002.1"/>
</dbReference>
<comment type="caution">
    <text evidence="1">The sequence shown here is derived from an EMBL/GenBank/DDBJ whole genome shotgun (WGS) entry which is preliminary data.</text>
</comment>
<evidence type="ECO:0000313" key="1">
    <source>
        <dbReference type="EMBL" id="KAA2243125.1"/>
    </source>
</evidence>
<dbReference type="SUPFAM" id="SSF88659">
    <property type="entry name" value="Sigma3 and sigma4 domains of RNA polymerase sigma factors"/>
    <property type="match status" value="1"/>
</dbReference>
<gene>
    <name evidence="1" type="ORF">F0L74_11460</name>
</gene>
<evidence type="ECO:0000313" key="2">
    <source>
        <dbReference type="Proteomes" id="UP000324611"/>
    </source>
</evidence>
<sequence length="197" mass="22541">MDSYVNIDNNTMYQQLSNLSDKELISRARKLKDREAEGILLERYSHLLVAVCLPSIKNNPGAAMNTVFPSILQRLSNGLKTQTIQKANEWVHQTVNAYITNPDKQVPYYPSRESRDRLHTENRVEKAATNTIEKQALIAQVERALASLKAEDRYLIEQFYLENKTFADLAAHKGYTTEKVRTLLKKAKSKLAMQLTN</sequence>
<reference evidence="1 2" key="2">
    <citation type="submission" date="2019-09" db="EMBL/GenBank/DDBJ databases">
        <authorList>
            <person name="Jin C."/>
        </authorList>
    </citation>
    <scope>NUCLEOTIDE SEQUENCE [LARGE SCALE GENOMIC DNA]</scope>
    <source>
        <strain evidence="1 2">BN140078</strain>
    </source>
</reference>
<dbReference type="Gene3D" id="1.10.10.10">
    <property type="entry name" value="Winged helix-like DNA-binding domain superfamily/Winged helix DNA-binding domain"/>
    <property type="match status" value="1"/>
</dbReference>
<protein>
    <submittedName>
        <fullName evidence="1">Sigma-70 family RNA polymerase sigma factor</fullName>
    </submittedName>
</protein>
<dbReference type="AlphaFoldDB" id="A0A5B2VVM5"/>
<dbReference type="InterPro" id="IPR036388">
    <property type="entry name" value="WH-like_DNA-bd_sf"/>
</dbReference>
<accession>A0A5B2VVM5</accession>
<dbReference type="Proteomes" id="UP000324611">
    <property type="component" value="Unassembled WGS sequence"/>
</dbReference>
<reference evidence="1 2" key="1">
    <citation type="submission" date="2019-09" db="EMBL/GenBank/DDBJ databases">
        <title>Chitinophaga ginsengihumi sp. nov., isolated from soil of ginseng rhizosphere.</title>
        <authorList>
            <person name="Lee J."/>
        </authorList>
    </citation>
    <scope>NUCLEOTIDE SEQUENCE [LARGE SCALE GENOMIC DNA]</scope>
    <source>
        <strain evidence="1 2">BN140078</strain>
    </source>
</reference>
<organism evidence="1 2">
    <name type="scientific">Chitinophaga agrisoli</name>
    <dbReference type="NCBI Taxonomy" id="2607653"/>
    <lineage>
        <taxon>Bacteria</taxon>
        <taxon>Pseudomonadati</taxon>
        <taxon>Bacteroidota</taxon>
        <taxon>Chitinophagia</taxon>
        <taxon>Chitinophagales</taxon>
        <taxon>Chitinophagaceae</taxon>
        <taxon>Chitinophaga</taxon>
    </lineage>
</organism>
<dbReference type="EMBL" id="VUOC01000002">
    <property type="protein sequence ID" value="KAA2243125.1"/>
    <property type="molecule type" value="Genomic_DNA"/>
</dbReference>
<name>A0A5B2VVM5_9BACT</name>
<keyword evidence="2" id="KW-1185">Reference proteome</keyword>
<proteinExistence type="predicted"/>
<dbReference type="InterPro" id="IPR013324">
    <property type="entry name" value="RNA_pol_sigma_r3/r4-like"/>
</dbReference>